<dbReference type="RefSeq" id="WP_335963624.1">
    <property type="nucleotide sequence ID" value="NZ_JAXBLX010000057.1"/>
</dbReference>
<evidence type="ECO:0000313" key="2">
    <source>
        <dbReference type="Proteomes" id="UP001589838"/>
    </source>
</evidence>
<dbReference type="Pfam" id="PF19668">
    <property type="entry name" value="DUF6171"/>
    <property type="match status" value="1"/>
</dbReference>
<protein>
    <submittedName>
        <fullName evidence="1">DUF6171 family protein</fullName>
    </submittedName>
</protein>
<dbReference type="InterPro" id="IPR046169">
    <property type="entry name" value="DUF6171"/>
</dbReference>
<proteinExistence type="predicted"/>
<comment type="caution">
    <text evidence="1">The sequence shown here is derived from an EMBL/GenBank/DDBJ whole genome shotgun (WGS) entry which is preliminary data.</text>
</comment>
<sequence>MKALNHCKGCAGNITVSDEPVIYYSDPELDLPEVVKDELYQRRLEICKRCPSLQYGTTCMYSGAIVSHRAKLIEKSCPYPGSPKW</sequence>
<organism evidence="1 2">
    <name type="scientific">Halalkalibacter kiskunsagensis</name>
    <dbReference type="NCBI Taxonomy" id="1548599"/>
    <lineage>
        <taxon>Bacteria</taxon>
        <taxon>Bacillati</taxon>
        <taxon>Bacillota</taxon>
        <taxon>Bacilli</taxon>
        <taxon>Bacillales</taxon>
        <taxon>Bacillaceae</taxon>
        <taxon>Halalkalibacter</taxon>
    </lineage>
</organism>
<gene>
    <name evidence="1" type="ORF">ACFFHM_18700</name>
</gene>
<accession>A0ABV6KKT7</accession>
<keyword evidence="2" id="KW-1185">Reference proteome</keyword>
<evidence type="ECO:0000313" key="1">
    <source>
        <dbReference type="EMBL" id="MFC0472456.1"/>
    </source>
</evidence>
<dbReference type="Proteomes" id="UP001589838">
    <property type="component" value="Unassembled WGS sequence"/>
</dbReference>
<reference evidence="1 2" key="1">
    <citation type="submission" date="2024-09" db="EMBL/GenBank/DDBJ databases">
        <authorList>
            <person name="Sun Q."/>
            <person name="Mori K."/>
        </authorList>
    </citation>
    <scope>NUCLEOTIDE SEQUENCE [LARGE SCALE GENOMIC DNA]</scope>
    <source>
        <strain evidence="1 2">NCAIM B.02610</strain>
    </source>
</reference>
<dbReference type="EMBL" id="JBHLUX010000077">
    <property type="protein sequence ID" value="MFC0472456.1"/>
    <property type="molecule type" value="Genomic_DNA"/>
</dbReference>
<name>A0ABV6KKT7_9BACI</name>